<feature type="domain" description="AMP-binding enzyme C-terminal" evidence="8">
    <location>
        <begin position="528"/>
        <end position="606"/>
    </location>
</feature>
<dbReference type="AlphaFoldDB" id="A0A177MK73"/>
<dbReference type="Pfam" id="PF00501">
    <property type="entry name" value="AMP-binding"/>
    <property type="match status" value="1"/>
</dbReference>
<feature type="binding site" evidence="6">
    <location>
        <begin position="190"/>
        <end position="193"/>
    </location>
    <ligand>
        <name>CoA</name>
        <dbReference type="ChEBI" id="CHEBI:57287"/>
    </ligand>
</feature>
<feature type="binding site" evidence="6">
    <location>
        <position position="581"/>
    </location>
    <ligand>
        <name>CoA</name>
        <dbReference type="ChEBI" id="CHEBI:57287"/>
    </ligand>
</feature>
<dbReference type="GO" id="GO:0005829">
    <property type="term" value="C:cytosol"/>
    <property type="evidence" value="ECO:0007669"/>
    <property type="project" value="TreeGrafter"/>
</dbReference>
<gene>
    <name evidence="6" type="primary">acsA</name>
    <name evidence="10" type="ORF">A1332_12500</name>
</gene>
<evidence type="ECO:0000256" key="1">
    <source>
        <dbReference type="ARBA" id="ARBA00006432"/>
    </source>
</evidence>
<feature type="modified residue" description="N6-acetyllysine" evidence="6">
    <location>
        <position position="606"/>
    </location>
</feature>
<reference evidence="10 11" key="1">
    <citation type="submission" date="2016-03" db="EMBL/GenBank/DDBJ databases">
        <authorList>
            <person name="Ploux O."/>
        </authorList>
    </citation>
    <scope>NUCLEOTIDE SEQUENCE [LARGE SCALE GENOMIC DNA]</scope>
    <source>
        <strain evidence="10 11">R-45363</strain>
    </source>
</reference>
<feature type="binding site" evidence="6">
    <location>
        <position position="512"/>
    </location>
    <ligand>
        <name>ATP</name>
        <dbReference type="ChEBI" id="CHEBI:30616"/>
    </ligand>
</feature>
<feature type="binding site" evidence="6">
    <location>
        <position position="539"/>
    </location>
    <ligand>
        <name>Mg(2+)</name>
        <dbReference type="ChEBI" id="CHEBI:18420"/>
    </ligand>
</feature>
<feature type="binding site" evidence="6">
    <location>
        <position position="534"/>
    </location>
    <ligand>
        <name>Mg(2+)</name>
        <dbReference type="ChEBI" id="CHEBI:18420"/>
    </ligand>
</feature>
<dbReference type="InterPro" id="IPR045851">
    <property type="entry name" value="AMP-bd_C_sf"/>
</dbReference>
<feature type="binding site" evidence="6">
    <location>
        <begin position="384"/>
        <end position="386"/>
    </location>
    <ligand>
        <name>ATP</name>
        <dbReference type="ChEBI" id="CHEBI:30616"/>
    </ligand>
</feature>
<evidence type="ECO:0000256" key="5">
    <source>
        <dbReference type="ARBA" id="ARBA00022990"/>
    </source>
</evidence>
<evidence type="ECO:0000313" key="11">
    <source>
        <dbReference type="Proteomes" id="UP000078090"/>
    </source>
</evidence>
<comment type="function">
    <text evidence="6">Catalyzes the conversion of acetate into acetyl-CoA (AcCoA), an essential intermediate at the junction of anabolic and catabolic pathways. AcsA undergoes a two-step reaction. In the first half reaction, AcsA combines acetate with ATP to form acetyl-adenylate (AcAMP) intermediate. In the second half reaction, it can then transfer the acetyl group from AcAMP to the sulfhydryl group of CoA, forming the product AcCoA.</text>
</comment>
<dbReference type="InterPro" id="IPR020845">
    <property type="entry name" value="AMP-binding_CS"/>
</dbReference>
<dbReference type="InterPro" id="IPR042099">
    <property type="entry name" value="ANL_N_sf"/>
</dbReference>
<evidence type="ECO:0000256" key="2">
    <source>
        <dbReference type="ARBA" id="ARBA00022598"/>
    </source>
</evidence>
<dbReference type="Gene3D" id="3.30.300.30">
    <property type="match status" value="1"/>
</dbReference>
<dbReference type="GO" id="GO:0046872">
    <property type="term" value="F:metal ion binding"/>
    <property type="evidence" value="ECO:0007669"/>
    <property type="project" value="UniProtKB-KW"/>
</dbReference>
<keyword evidence="6" id="KW-0479">Metal-binding</keyword>
<keyword evidence="4 6" id="KW-0067">ATP-binding</keyword>
<dbReference type="HAMAP" id="MF_01123">
    <property type="entry name" value="Ac_CoA_synth"/>
    <property type="match status" value="1"/>
</dbReference>
<keyword evidence="6" id="KW-0460">Magnesium</keyword>
<dbReference type="OrthoDB" id="9803968at2"/>
<evidence type="ECO:0000256" key="3">
    <source>
        <dbReference type="ARBA" id="ARBA00022741"/>
    </source>
</evidence>
<dbReference type="SUPFAM" id="SSF56801">
    <property type="entry name" value="Acetyl-CoA synthetase-like"/>
    <property type="match status" value="1"/>
</dbReference>
<keyword evidence="2 6" id="KW-0436">Ligase</keyword>
<dbReference type="InterPro" id="IPR032387">
    <property type="entry name" value="ACAS_N"/>
</dbReference>
<feature type="binding site" evidence="6">
    <location>
        <position position="308"/>
    </location>
    <ligand>
        <name>CoA</name>
        <dbReference type="ChEBI" id="CHEBI:57287"/>
    </ligand>
</feature>
<protein>
    <recommendedName>
        <fullName evidence="6">Acetyl-coenzyme A synthetase</fullName>
        <shortName evidence="6">AcCoA synthetase</shortName>
        <shortName evidence="6">Acs</shortName>
        <ecNumber evidence="6">6.2.1.1</ecNumber>
    </recommendedName>
    <alternativeName>
        <fullName evidence="6">Acetate--CoA ligase</fullName>
    </alternativeName>
    <alternativeName>
        <fullName evidence="6">Acyl-activating enzyme</fullName>
    </alternativeName>
</protein>
<dbReference type="GO" id="GO:0016208">
    <property type="term" value="F:AMP binding"/>
    <property type="evidence" value="ECO:0007669"/>
    <property type="project" value="InterPro"/>
</dbReference>
<dbReference type="NCBIfam" id="NF001208">
    <property type="entry name" value="PRK00174.1"/>
    <property type="match status" value="1"/>
</dbReference>
<accession>A0A177MK73</accession>
<dbReference type="InterPro" id="IPR011904">
    <property type="entry name" value="Ac_CoA_lig"/>
</dbReference>
<dbReference type="InterPro" id="IPR000873">
    <property type="entry name" value="AMP-dep_synth/lig_dom"/>
</dbReference>
<dbReference type="PROSITE" id="PS00455">
    <property type="entry name" value="AMP_BINDING"/>
    <property type="match status" value="1"/>
</dbReference>
<keyword evidence="5 6" id="KW-0007">Acetylation</keyword>
<comment type="PTM">
    <text evidence="6">Acetylated. Deacetylation by the SIR2-homolog deacetylase activates the enzyme.</text>
</comment>
<comment type="cofactor">
    <cofactor evidence="6">
        <name>Mg(2+)</name>
        <dbReference type="ChEBI" id="CHEBI:18420"/>
    </cofactor>
</comment>
<name>A0A177MK73_METMH</name>
<dbReference type="GO" id="GO:0003987">
    <property type="term" value="F:acetate-CoA ligase activity"/>
    <property type="evidence" value="ECO:0007669"/>
    <property type="project" value="UniProtKB-UniRule"/>
</dbReference>
<dbReference type="InterPro" id="IPR025110">
    <property type="entry name" value="AMP-bd_C"/>
</dbReference>
<evidence type="ECO:0000259" key="7">
    <source>
        <dbReference type="Pfam" id="PF00501"/>
    </source>
</evidence>
<evidence type="ECO:0000256" key="6">
    <source>
        <dbReference type="HAMAP-Rule" id="MF_01123"/>
    </source>
</evidence>
<evidence type="ECO:0000256" key="4">
    <source>
        <dbReference type="ARBA" id="ARBA00022840"/>
    </source>
</evidence>
<dbReference type="CDD" id="cd05966">
    <property type="entry name" value="ACS"/>
    <property type="match status" value="1"/>
</dbReference>
<dbReference type="Pfam" id="PF16177">
    <property type="entry name" value="ACAS_N"/>
    <property type="match status" value="1"/>
</dbReference>
<dbReference type="Proteomes" id="UP000078090">
    <property type="component" value="Unassembled WGS sequence"/>
</dbReference>
<comment type="caution">
    <text evidence="6">Lacks conserved residue(s) required for the propagation of feature annotation.</text>
</comment>
<evidence type="ECO:0000313" key="10">
    <source>
        <dbReference type="EMBL" id="OAI05755.1"/>
    </source>
</evidence>
<dbReference type="FunFam" id="3.30.300.30:FF:000004">
    <property type="entry name" value="Acetyl-coenzyme A synthetase"/>
    <property type="match status" value="1"/>
</dbReference>
<sequence>MSDQKIYPVNPQIAAGAHIDSAAYQRLYQQSITEPEAFWAEQATEFLDWHQPWQQVLQYDYPKGEIQWFLGGKLNVTVNCLDRHLEKRGDQVAIIWEGDDPAHDRKLTYRELHAQVCQFANVLKANGVQKGDRVCVYLPMIAEAAVVILACARIGAVHSIVFGGFSADALRDRVIDADCRVLICADESYRGGKIVHSKLNVDKAANQCPNLNTVIVIKHTGHDIPWTEGRDICYHEAMQTASSDCEPVMMDAEDPLFILYTSGSTGQPKGVLHTTGGYLLYTAMTHKYVFDYQEGDVYWCTADIGWITGHSYVLYGPLCNGATSLMFEGVPTYPHPDRFWQVIDKHQVNIFYTAPTAIRALMAQGDDFVTRTKRSSLRILGSVGEPINPEAWEWYYQVVGNKRCPLVDTWWQTETGGILITPLPGATPLKPGSASLPFFGVKPAILDPDGNIMEGEAEGVLVLTYPWPGQARTVYGDHARFIDTYFAKFPGYYFAGDGARRDKDGYYWITGRIDDVLNVCGHRLGTAEIESALVLHDLVAEAAVVGFPHPIKGQGIYAYVTLNVGIEGNSSLKGELKDLVREEISAIALPDLIQWAPGLPKTRSGKIMRRILRKIAANEFHDLGDTSTLADPSVVEQLIANRLKLP</sequence>
<evidence type="ECO:0000259" key="9">
    <source>
        <dbReference type="Pfam" id="PF16177"/>
    </source>
</evidence>
<dbReference type="RefSeq" id="WP_064008281.1">
    <property type="nucleotide sequence ID" value="NZ_LUUG01000062.1"/>
</dbReference>
<dbReference type="PANTHER" id="PTHR24095">
    <property type="entry name" value="ACETYL-COENZYME A SYNTHETASE"/>
    <property type="match status" value="1"/>
</dbReference>
<feature type="binding site" evidence="6">
    <location>
        <begin position="408"/>
        <end position="413"/>
    </location>
    <ligand>
        <name>ATP</name>
        <dbReference type="ChEBI" id="CHEBI:30616"/>
    </ligand>
</feature>
<comment type="catalytic activity">
    <reaction evidence="6">
        <text>acetate + ATP + CoA = acetyl-CoA + AMP + diphosphate</text>
        <dbReference type="Rhea" id="RHEA:23176"/>
        <dbReference type="ChEBI" id="CHEBI:30089"/>
        <dbReference type="ChEBI" id="CHEBI:30616"/>
        <dbReference type="ChEBI" id="CHEBI:33019"/>
        <dbReference type="ChEBI" id="CHEBI:57287"/>
        <dbReference type="ChEBI" id="CHEBI:57288"/>
        <dbReference type="ChEBI" id="CHEBI:456215"/>
        <dbReference type="EC" id="6.2.1.1"/>
    </reaction>
</comment>
<feature type="domain" description="Acetyl-coenzyme A synthetase N-terminal" evidence="9">
    <location>
        <begin position="24"/>
        <end position="80"/>
    </location>
</feature>
<keyword evidence="3 6" id="KW-0547">Nucleotide-binding</keyword>
<dbReference type="Gene3D" id="3.40.50.12780">
    <property type="entry name" value="N-terminal domain of ligase-like"/>
    <property type="match status" value="1"/>
</dbReference>
<dbReference type="EMBL" id="LUUG01000062">
    <property type="protein sequence ID" value="OAI05755.1"/>
    <property type="molecule type" value="Genomic_DNA"/>
</dbReference>
<dbReference type="FunFam" id="3.40.50.12780:FF:000001">
    <property type="entry name" value="Acetyl-coenzyme A synthetase"/>
    <property type="match status" value="1"/>
</dbReference>
<feature type="binding site" evidence="6">
    <location>
        <position position="497"/>
    </location>
    <ligand>
        <name>ATP</name>
        <dbReference type="ChEBI" id="CHEBI:30616"/>
    </ligand>
</feature>
<comment type="similarity">
    <text evidence="1 6">Belongs to the ATP-dependent AMP-binding enzyme family.</text>
</comment>
<feature type="binding site" evidence="6">
    <location>
        <position position="523"/>
    </location>
    <ligand>
        <name>ATP</name>
        <dbReference type="ChEBI" id="CHEBI:30616"/>
    </ligand>
</feature>
<dbReference type="GO" id="GO:0019427">
    <property type="term" value="P:acetyl-CoA biosynthetic process from acetate"/>
    <property type="evidence" value="ECO:0007669"/>
    <property type="project" value="UniProtKB-UniRule"/>
</dbReference>
<dbReference type="EC" id="6.2.1.1" evidence="6"/>
<dbReference type="PANTHER" id="PTHR24095:SF14">
    <property type="entry name" value="ACETYL-COENZYME A SYNTHETASE 1"/>
    <property type="match status" value="1"/>
</dbReference>
<feature type="domain" description="AMP-dependent synthetase/ligase" evidence="7">
    <location>
        <begin position="82"/>
        <end position="464"/>
    </location>
</feature>
<dbReference type="GO" id="GO:0005524">
    <property type="term" value="F:ATP binding"/>
    <property type="evidence" value="ECO:0007669"/>
    <property type="project" value="UniProtKB-KW"/>
</dbReference>
<evidence type="ECO:0000259" key="8">
    <source>
        <dbReference type="Pfam" id="PF13193"/>
    </source>
</evidence>
<feature type="binding site" evidence="6">
    <location>
        <position position="536"/>
    </location>
    <ligand>
        <name>Mg(2+)</name>
        <dbReference type="ChEBI" id="CHEBI:18420"/>
    </ligand>
</feature>
<organism evidence="10 11">
    <name type="scientific">Methylomonas methanica</name>
    <dbReference type="NCBI Taxonomy" id="421"/>
    <lineage>
        <taxon>Bacteria</taxon>
        <taxon>Pseudomonadati</taxon>
        <taxon>Pseudomonadota</taxon>
        <taxon>Gammaproteobacteria</taxon>
        <taxon>Methylococcales</taxon>
        <taxon>Methylococcaceae</taxon>
        <taxon>Methylomonas</taxon>
    </lineage>
</organism>
<dbReference type="Pfam" id="PF13193">
    <property type="entry name" value="AMP-binding_C"/>
    <property type="match status" value="1"/>
</dbReference>
<comment type="caution">
    <text evidence="10">The sequence shown here is derived from an EMBL/GenBank/DDBJ whole genome shotgun (WGS) entry which is preliminary data.</text>
</comment>
<proteinExistence type="inferred from homology"/>
<dbReference type="NCBIfam" id="TIGR02188">
    <property type="entry name" value="Ac_CoA_lig_AcsA"/>
    <property type="match status" value="1"/>
</dbReference>